<evidence type="ECO:0000313" key="1">
    <source>
        <dbReference type="EMBL" id="QEC61749.1"/>
    </source>
</evidence>
<dbReference type="KEGG" id="mgin:FRZ54_03830"/>
<gene>
    <name evidence="1" type="ORF">FRZ54_03830</name>
</gene>
<reference evidence="1 2" key="1">
    <citation type="journal article" date="2017" name="Curr. Microbiol.">
        <title>Mucilaginibacter ginsenosidivorans sp. nov., Isolated from Soil of Ginseng Field.</title>
        <authorList>
            <person name="Kim M.M."/>
            <person name="Siddiqi M.Z."/>
            <person name="Im W.T."/>
        </authorList>
    </citation>
    <scope>NUCLEOTIDE SEQUENCE [LARGE SCALE GENOMIC DNA]</scope>
    <source>
        <strain evidence="1 2">Gsoil 3017</strain>
    </source>
</reference>
<dbReference type="AlphaFoldDB" id="A0A5B8US17"/>
<dbReference type="OrthoDB" id="796582at2"/>
<dbReference type="EMBL" id="CP042436">
    <property type="protein sequence ID" value="QEC61749.1"/>
    <property type="molecule type" value="Genomic_DNA"/>
</dbReference>
<dbReference type="RefSeq" id="WP_147030326.1">
    <property type="nucleotide sequence ID" value="NZ_CP042436.1"/>
</dbReference>
<proteinExistence type="predicted"/>
<accession>A0A5B8US17</accession>
<protein>
    <submittedName>
        <fullName evidence="1">Uncharacterized protein</fullName>
    </submittedName>
</protein>
<sequence length="153" mass="17713">MATVDTLHSHQYQHFEDLQLSAKEIYTMLEDMVKEYQYPDVTFSRVNMKEGNILSASREYLVISRKRHNFYVCAAPFGKSFFISWYHMEDANTTANITAKIPLVGQSMAKGMESKTYFQLDSELMFTNSINMIIKMAIEKVKATHGFTRENAQ</sequence>
<name>A0A5B8US17_9SPHI</name>
<keyword evidence="2" id="KW-1185">Reference proteome</keyword>
<evidence type="ECO:0000313" key="2">
    <source>
        <dbReference type="Proteomes" id="UP000321479"/>
    </source>
</evidence>
<dbReference type="Proteomes" id="UP000321479">
    <property type="component" value="Chromosome"/>
</dbReference>
<organism evidence="1 2">
    <name type="scientific">Mucilaginibacter ginsenosidivorans</name>
    <dbReference type="NCBI Taxonomy" id="398053"/>
    <lineage>
        <taxon>Bacteria</taxon>
        <taxon>Pseudomonadati</taxon>
        <taxon>Bacteroidota</taxon>
        <taxon>Sphingobacteriia</taxon>
        <taxon>Sphingobacteriales</taxon>
        <taxon>Sphingobacteriaceae</taxon>
        <taxon>Mucilaginibacter</taxon>
    </lineage>
</organism>